<organism evidence="2 3">
    <name type="scientific">Bacillus mycoides</name>
    <dbReference type="NCBI Taxonomy" id="1405"/>
    <lineage>
        <taxon>Bacteria</taxon>
        <taxon>Bacillati</taxon>
        <taxon>Bacillota</taxon>
        <taxon>Bacilli</taxon>
        <taxon>Bacillales</taxon>
        <taxon>Bacillaceae</taxon>
        <taxon>Bacillus</taxon>
        <taxon>Bacillus cereus group</taxon>
    </lineage>
</organism>
<gene>
    <name evidence="2" type="ORF">BACI71_110824</name>
</gene>
<feature type="transmembrane region" description="Helical" evidence="1">
    <location>
        <begin position="34"/>
        <end position="51"/>
    </location>
</feature>
<reference evidence="2 3" key="1">
    <citation type="submission" date="2019-10" db="EMBL/GenBank/DDBJ databases">
        <authorList>
            <person name="Karimi E."/>
        </authorList>
    </citation>
    <scope>NUCLEOTIDE SEQUENCE [LARGE SCALE GENOMIC DNA]</scope>
    <source>
        <strain evidence="2">Bacillus sp. 71</strain>
    </source>
</reference>
<sequence length="52" mass="6468">MWKEVRNFNKRDVYNIDKLYKFTIQNMGVLKREYIINLSVICFHLFVIFLPR</sequence>
<keyword evidence="1" id="KW-1133">Transmembrane helix</keyword>
<name>A0A653RQB9_BACMY</name>
<dbReference type="EMBL" id="CABWMC010000003">
    <property type="protein sequence ID" value="VXB57031.1"/>
    <property type="molecule type" value="Genomic_DNA"/>
</dbReference>
<dbReference type="Proteomes" id="UP000437562">
    <property type="component" value="Unassembled WGS sequence"/>
</dbReference>
<dbReference type="AlphaFoldDB" id="A0A653RQB9"/>
<evidence type="ECO:0000313" key="2">
    <source>
        <dbReference type="EMBL" id="VXB57031.1"/>
    </source>
</evidence>
<evidence type="ECO:0000256" key="1">
    <source>
        <dbReference type="SAM" id="Phobius"/>
    </source>
</evidence>
<keyword evidence="1" id="KW-0472">Membrane</keyword>
<keyword evidence="1" id="KW-0812">Transmembrane</keyword>
<evidence type="ECO:0000313" key="3">
    <source>
        <dbReference type="Proteomes" id="UP000437562"/>
    </source>
</evidence>
<accession>A0A653RQB9</accession>
<proteinExistence type="predicted"/>
<protein>
    <submittedName>
        <fullName evidence="2">Uncharacterized protein</fullName>
    </submittedName>
</protein>